<dbReference type="Ensembl" id="ENSPEMT00000016156.2">
    <property type="protein sequence ID" value="ENSPEMP00000011964.2"/>
    <property type="gene ID" value="ENSPEMG00000012433.2"/>
</dbReference>
<evidence type="ECO:0000313" key="3">
    <source>
        <dbReference type="Proteomes" id="UP000694547"/>
    </source>
</evidence>
<dbReference type="OrthoDB" id="946068at2759"/>
<gene>
    <name evidence="2" type="primary">Sap25</name>
</gene>
<dbReference type="PANTHER" id="PTHR39231:SF1">
    <property type="entry name" value="HISTONE DEACETYLASE COMPLEX SUBUNIT SAP25"/>
    <property type="match status" value="1"/>
</dbReference>
<sequence>MLPWLGPWGTGRGEAAGEPGPSTAGDHGSGGGGDGSSGEETTEEPGLPAQGSPQPRALSPSEAGARPSPPSGHLAPEQAAAEEAAPGPLSPQVTAQVTPSRMTPLPLWDPSHEAKARPQLVGPGCGSGVSLSSRTLCHPSWPMYDAWGRIPTSGHPEEERVARDAGLPVTSYDDVFLLDPLLPCGQRVPLYLSKPPQQAVGARRLLLPPPIVSSSVRPSPSQACSSAWLSEAEMIALTGLLQMSQSEPRSQAPAGPLTSASCPDPAAEGPGPRGGQSCSGSTDPGPTHSPDTHCS</sequence>
<feature type="compositionally biased region" description="Polar residues" evidence="1">
    <location>
        <begin position="91"/>
        <end position="101"/>
    </location>
</feature>
<dbReference type="Gene3D" id="6.10.140.710">
    <property type="match status" value="1"/>
</dbReference>
<dbReference type="Proteomes" id="UP000694547">
    <property type="component" value="Chromosome 23"/>
</dbReference>
<feature type="region of interest" description="Disordered" evidence="1">
    <location>
        <begin position="244"/>
        <end position="295"/>
    </location>
</feature>
<dbReference type="GeneTree" id="ENSGT00390000007899"/>
<accession>A0A6J0DP91</accession>
<feature type="compositionally biased region" description="Low complexity" evidence="1">
    <location>
        <begin position="75"/>
        <end position="87"/>
    </location>
</feature>
<evidence type="ECO:0000256" key="1">
    <source>
        <dbReference type="SAM" id="MobiDB-lite"/>
    </source>
</evidence>
<dbReference type="AlphaFoldDB" id="A0A6J0DP91"/>
<organism evidence="2 3">
    <name type="scientific">Peromyscus maniculatus bairdii</name>
    <name type="common">Prairie deer mouse</name>
    <dbReference type="NCBI Taxonomy" id="230844"/>
    <lineage>
        <taxon>Eukaryota</taxon>
        <taxon>Metazoa</taxon>
        <taxon>Chordata</taxon>
        <taxon>Craniata</taxon>
        <taxon>Vertebrata</taxon>
        <taxon>Euteleostomi</taxon>
        <taxon>Mammalia</taxon>
        <taxon>Eutheria</taxon>
        <taxon>Euarchontoglires</taxon>
        <taxon>Glires</taxon>
        <taxon>Rodentia</taxon>
        <taxon>Myomorpha</taxon>
        <taxon>Muroidea</taxon>
        <taxon>Cricetidae</taxon>
        <taxon>Neotominae</taxon>
        <taxon>Peromyscus</taxon>
    </lineage>
</organism>
<dbReference type="GO" id="GO:0006355">
    <property type="term" value="P:regulation of DNA-templated transcription"/>
    <property type="evidence" value="ECO:0007669"/>
    <property type="project" value="InterPro"/>
</dbReference>
<dbReference type="Pfam" id="PF15476">
    <property type="entry name" value="SAP25"/>
    <property type="match status" value="1"/>
</dbReference>
<protein>
    <submittedName>
        <fullName evidence="2">Sin3 associated polypeptide</fullName>
    </submittedName>
</protein>
<dbReference type="PANTHER" id="PTHR39231">
    <property type="entry name" value="HISTONE DEACETYLASE COMPLEX SUBUNIT SAP25"/>
    <property type="match status" value="1"/>
</dbReference>
<dbReference type="InterPro" id="IPR029163">
    <property type="entry name" value="SAP25"/>
</dbReference>
<reference evidence="2 3" key="1">
    <citation type="submission" date="2018-10" db="EMBL/GenBank/DDBJ databases">
        <title>Improved assembly of the deer mouse Peromyscus maniculatus genome.</title>
        <authorList>
            <person name="Lassance J.-M."/>
            <person name="Hoekstra H.E."/>
        </authorList>
    </citation>
    <scope>NUCLEOTIDE SEQUENCE [LARGE SCALE GENOMIC DNA]</scope>
</reference>
<keyword evidence="3" id="KW-1185">Reference proteome</keyword>
<dbReference type="RefSeq" id="XP_015857005.1">
    <property type="nucleotide sequence ID" value="XM_016001519.2"/>
</dbReference>
<name>A0A6J0DP91_PERMB</name>
<feature type="region of interest" description="Disordered" evidence="1">
    <location>
        <begin position="1"/>
        <end position="103"/>
    </location>
</feature>
<dbReference type="GO" id="GO:0005634">
    <property type="term" value="C:nucleus"/>
    <property type="evidence" value="ECO:0007669"/>
    <property type="project" value="InterPro"/>
</dbReference>
<reference evidence="2" key="3">
    <citation type="submission" date="2025-09" db="UniProtKB">
        <authorList>
            <consortium name="Ensembl"/>
        </authorList>
    </citation>
    <scope>IDENTIFICATION</scope>
</reference>
<evidence type="ECO:0000313" key="2">
    <source>
        <dbReference type="Ensembl" id="ENSPEMP00000011964.2"/>
    </source>
</evidence>
<proteinExistence type="predicted"/>
<reference evidence="2" key="2">
    <citation type="submission" date="2025-08" db="UniProtKB">
        <authorList>
            <consortium name="Ensembl"/>
        </authorList>
    </citation>
    <scope>IDENTIFICATION</scope>
</reference>
<dbReference type="GO" id="GO:0005737">
    <property type="term" value="C:cytoplasm"/>
    <property type="evidence" value="ECO:0007669"/>
    <property type="project" value="InterPro"/>
</dbReference>
<feature type="compositionally biased region" description="Gly residues" evidence="1">
    <location>
        <begin position="27"/>
        <end position="36"/>
    </location>
</feature>
<dbReference type="CTD" id="100316904"/>